<name>A0AAV4HCE2_9GAST</name>
<dbReference type="InterPro" id="IPR036397">
    <property type="entry name" value="RNaseH_sf"/>
</dbReference>
<evidence type="ECO:0000256" key="1">
    <source>
        <dbReference type="SAM" id="MobiDB-lite"/>
    </source>
</evidence>
<reference evidence="2 3" key="1">
    <citation type="journal article" date="2021" name="Elife">
        <title>Chloroplast acquisition without the gene transfer in kleptoplastic sea slugs, Plakobranchus ocellatus.</title>
        <authorList>
            <person name="Maeda T."/>
            <person name="Takahashi S."/>
            <person name="Yoshida T."/>
            <person name="Shimamura S."/>
            <person name="Takaki Y."/>
            <person name="Nagai Y."/>
            <person name="Toyoda A."/>
            <person name="Suzuki Y."/>
            <person name="Arimoto A."/>
            <person name="Ishii H."/>
            <person name="Satoh N."/>
            <person name="Nishiyama T."/>
            <person name="Hasebe M."/>
            <person name="Maruyama T."/>
            <person name="Minagawa J."/>
            <person name="Obokata J."/>
            <person name="Shigenobu S."/>
        </authorList>
    </citation>
    <scope>NUCLEOTIDE SEQUENCE [LARGE SCALE GENOMIC DNA]</scope>
</reference>
<dbReference type="GO" id="GO:0003676">
    <property type="term" value="F:nucleic acid binding"/>
    <property type="evidence" value="ECO:0007669"/>
    <property type="project" value="InterPro"/>
</dbReference>
<evidence type="ECO:0000313" key="3">
    <source>
        <dbReference type="Proteomes" id="UP000762676"/>
    </source>
</evidence>
<dbReference type="Proteomes" id="UP000762676">
    <property type="component" value="Unassembled WGS sequence"/>
</dbReference>
<keyword evidence="3" id="KW-1185">Reference proteome</keyword>
<dbReference type="Gene3D" id="3.30.420.10">
    <property type="entry name" value="Ribonuclease H-like superfamily/Ribonuclease H"/>
    <property type="match status" value="1"/>
</dbReference>
<feature type="compositionally biased region" description="Polar residues" evidence="1">
    <location>
        <begin position="43"/>
        <end position="57"/>
    </location>
</feature>
<evidence type="ECO:0000313" key="2">
    <source>
        <dbReference type="EMBL" id="GFR95374.1"/>
    </source>
</evidence>
<dbReference type="AlphaFoldDB" id="A0AAV4HCE2"/>
<gene>
    <name evidence="2" type="ORF">ElyMa_002692000</name>
</gene>
<organism evidence="2 3">
    <name type="scientific">Elysia marginata</name>
    <dbReference type="NCBI Taxonomy" id="1093978"/>
    <lineage>
        <taxon>Eukaryota</taxon>
        <taxon>Metazoa</taxon>
        <taxon>Spiralia</taxon>
        <taxon>Lophotrochozoa</taxon>
        <taxon>Mollusca</taxon>
        <taxon>Gastropoda</taxon>
        <taxon>Heterobranchia</taxon>
        <taxon>Euthyneura</taxon>
        <taxon>Panpulmonata</taxon>
        <taxon>Sacoglossa</taxon>
        <taxon>Placobranchoidea</taxon>
        <taxon>Plakobranchidae</taxon>
        <taxon>Elysia</taxon>
    </lineage>
</organism>
<sequence>MTAKAGFTWRVSRTEDSAQFLDRTHCKKNSVPHITYTLSHDNTPCESLSRDGSVSSLRHTRHAERASARPRLGIGSGPAKARKILQHDNARPHISRQTQDASRLLELTTLQDPAYSSDLAPSDYYP</sequence>
<proteinExistence type="predicted"/>
<protein>
    <submittedName>
        <fullName evidence="2">Histone-lysine N-methyltransferase SETMAR</fullName>
    </submittedName>
</protein>
<feature type="region of interest" description="Disordered" evidence="1">
    <location>
        <begin position="43"/>
        <end position="102"/>
    </location>
</feature>
<dbReference type="EMBL" id="BMAT01005544">
    <property type="protein sequence ID" value="GFR95374.1"/>
    <property type="molecule type" value="Genomic_DNA"/>
</dbReference>
<accession>A0AAV4HCE2</accession>
<comment type="caution">
    <text evidence="2">The sequence shown here is derived from an EMBL/GenBank/DDBJ whole genome shotgun (WGS) entry which is preliminary data.</text>
</comment>